<sequence length="306" mass="32208">MILFVVNEKSGNGRGKKIWAAVEEKLKATGTAYEKLATVSEADAVDRVRDIVQRGRLKAVAVIGGDGTLHGLLPIIAGTGIPYGLIPSGSGNDTSRTLGIPADPLRALDIILAGKTRAIDLLETTAEGGIEQRTLTAVAIGLDGAVAADVNGSRYKRWCNKLRIGSFAYIIGLFRALAMFKPRPITVTVDGIPHEFSQGWLSVIASGPSYGGGLRICPDARPDDGKLHVCVVHNCSVGRILLVFPTLLTGGHVKRTRYVTILSGSSATVRSEFPMLAFGDGEPSGVTPITAVVRPGQLDFLIAVSG</sequence>
<dbReference type="Pfam" id="PF19279">
    <property type="entry name" value="YegS_C"/>
    <property type="match status" value="1"/>
</dbReference>
<dbReference type="Gene3D" id="3.40.50.10330">
    <property type="entry name" value="Probable inorganic polyphosphate/atp-NAD kinase, domain 1"/>
    <property type="match status" value="1"/>
</dbReference>
<dbReference type="RefSeq" id="WP_378139769.1">
    <property type="nucleotide sequence ID" value="NZ_JBHSMI010000067.1"/>
</dbReference>
<dbReference type="PROSITE" id="PS50146">
    <property type="entry name" value="DAGK"/>
    <property type="match status" value="1"/>
</dbReference>
<dbReference type="SMART" id="SM00046">
    <property type="entry name" value="DAGKc"/>
    <property type="match status" value="1"/>
</dbReference>
<keyword evidence="9" id="KW-0594">Phospholipid biosynthesis</keyword>
<feature type="domain" description="DAGKc" evidence="11">
    <location>
        <begin position="1"/>
        <end position="128"/>
    </location>
</feature>
<evidence type="ECO:0000256" key="6">
    <source>
        <dbReference type="ARBA" id="ARBA00022777"/>
    </source>
</evidence>
<dbReference type="Pfam" id="PF00781">
    <property type="entry name" value="DAGK_cat"/>
    <property type="match status" value="1"/>
</dbReference>
<evidence type="ECO:0000259" key="11">
    <source>
        <dbReference type="PROSITE" id="PS50146"/>
    </source>
</evidence>
<evidence type="ECO:0000256" key="4">
    <source>
        <dbReference type="ARBA" id="ARBA00022679"/>
    </source>
</evidence>
<evidence type="ECO:0000313" key="12">
    <source>
        <dbReference type="EMBL" id="MFC5407262.1"/>
    </source>
</evidence>
<comment type="cofactor">
    <cofactor evidence="1">
        <name>Mg(2+)</name>
        <dbReference type="ChEBI" id="CHEBI:18420"/>
    </cofactor>
</comment>
<dbReference type="InterPro" id="IPR016064">
    <property type="entry name" value="NAD/diacylglycerol_kinase_sf"/>
</dbReference>
<keyword evidence="7" id="KW-0067">ATP-binding</keyword>
<evidence type="ECO:0000256" key="10">
    <source>
        <dbReference type="ARBA" id="ARBA00023264"/>
    </source>
</evidence>
<dbReference type="GO" id="GO:0016301">
    <property type="term" value="F:kinase activity"/>
    <property type="evidence" value="ECO:0007669"/>
    <property type="project" value="UniProtKB-KW"/>
</dbReference>
<dbReference type="EMBL" id="JBHSMI010000067">
    <property type="protein sequence ID" value="MFC5407262.1"/>
    <property type="molecule type" value="Genomic_DNA"/>
</dbReference>
<evidence type="ECO:0000256" key="9">
    <source>
        <dbReference type="ARBA" id="ARBA00023209"/>
    </source>
</evidence>
<dbReference type="Gene3D" id="2.60.200.40">
    <property type="match status" value="1"/>
</dbReference>
<evidence type="ECO:0000256" key="5">
    <source>
        <dbReference type="ARBA" id="ARBA00022741"/>
    </source>
</evidence>
<dbReference type="SUPFAM" id="SSF111331">
    <property type="entry name" value="NAD kinase/diacylglycerol kinase-like"/>
    <property type="match status" value="1"/>
</dbReference>
<evidence type="ECO:0000313" key="13">
    <source>
        <dbReference type="Proteomes" id="UP001596113"/>
    </source>
</evidence>
<keyword evidence="4 12" id="KW-0808">Transferase</keyword>
<keyword evidence="5" id="KW-0547">Nucleotide-binding</keyword>
<keyword evidence="10" id="KW-1208">Phospholipid metabolism</keyword>
<evidence type="ECO:0000256" key="2">
    <source>
        <dbReference type="ARBA" id="ARBA00005983"/>
    </source>
</evidence>
<dbReference type="InterPro" id="IPR045540">
    <property type="entry name" value="YegS/DAGK_C"/>
</dbReference>
<dbReference type="EC" id="2.7.1.-" evidence="12"/>
<dbReference type="PANTHER" id="PTHR12358">
    <property type="entry name" value="SPHINGOSINE KINASE"/>
    <property type="match status" value="1"/>
</dbReference>
<dbReference type="Proteomes" id="UP001596113">
    <property type="component" value="Unassembled WGS sequence"/>
</dbReference>
<evidence type="ECO:0000256" key="1">
    <source>
        <dbReference type="ARBA" id="ARBA00001946"/>
    </source>
</evidence>
<dbReference type="InterPro" id="IPR050187">
    <property type="entry name" value="Lipid_Phosphate_FormReg"/>
</dbReference>
<proteinExistence type="inferred from homology"/>
<dbReference type="InterPro" id="IPR001206">
    <property type="entry name" value="Diacylglycerol_kinase_cat_dom"/>
</dbReference>
<name>A0ABW0I578_9BACL</name>
<dbReference type="PANTHER" id="PTHR12358:SF54">
    <property type="entry name" value="SPHINGOSINE KINASE RELATED PROTEIN"/>
    <property type="match status" value="1"/>
</dbReference>
<dbReference type="InterPro" id="IPR005218">
    <property type="entry name" value="Diacylglycerol/lipid_kinase"/>
</dbReference>
<keyword evidence="8" id="KW-0443">Lipid metabolism</keyword>
<organism evidence="12 13">
    <name type="scientific">Cohnella soli</name>
    <dbReference type="NCBI Taxonomy" id="425005"/>
    <lineage>
        <taxon>Bacteria</taxon>
        <taxon>Bacillati</taxon>
        <taxon>Bacillota</taxon>
        <taxon>Bacilli</taxon>
        <taxon>Bacillales</taxon>
        <taxon>Paenibacillaceae</taxon>
        <taxon>Cohnella</taxon>
    </lineage>
</organism>
<gene>
    <name evidence="12" type="ORF">ACFPOF_31420</name>
</gene>
<dbReference type="InterPro" id="IPR017438">
    <property type="entry name" value="ATP-NAD_kinase_N"/>
</dbReference>
<protein>
    <submittedName>
        <fullName evidence="12">Diacylglycerol/lipid kinase family protein</fullName>
        <ecNumber evidence="12">2.7.1.-</ecNumber>
    </submittedName>
</protein>
<accession>A0ABW0I578</accession>
<dbReference type="NCBIfam" id="TIGR00147">
    <property type="entry name" value="YegS/Rv2252/BmrU family lipid kinase"/>
    <property type="match status" value="1"/>
</dbReference>
<reference evidence="13" key="1">
    <citation type="journal article" date="2019" name="Int. J. Syst. Evol. Microbiol.">
        <title>The Global Catalogue of Microorganisms (GCM) 10K type strain sequencing project: providing services to taxonomists for standard genome sequencing and annotation.</title>
        <authorList>
            <consortium name="The Broad Institute Genomics Platform"/>
            <consortium name="The Broad Institute Genome Sequencing Center for Infectious Disease"/>
            <person name="Wu L."/>
            <person name="Ma J."/>
        </authorList>
    </citation>
    <scope>NUCLEOTIDE SEQUENCE [LARGE SCALE GENOMIC DNA]</scope>
    <source>
        <strain evidence="13">CGMCC 1.18575</strain>
    </source>
</reference>
<keyword evidence="6 12" id="KW-0418">Kinase</keyword>
<comment type="caution">
    <text evidence="12">The sequence shown here is derived from an EMBL/GenBank/DDBJ whole genome shotgun (WGS) entry which is preliminary data.</text>
</comment>
<comment type="similarity">
    <text evidence="2">Belongs to the diacylglycerol/lipid kinase family.</text>
</comment>
<keyword evidence="13" id="KW-1185">Reference proteome</keyword>
<evidence type="ECO:0000256" key="7">
    <source>
        <dbReference type="ARBA" id="ARBA00022840"/>
    </source>
</evidence>
<keyword evidence="3" id="KW-0444">Lipid biosynthesis</keyword>
<evidence type="ECO:0000256" key="3">
    <source>
        <dbReference type="ARBA" id="ARBA00022516"/>
    </source>
</evidence>
<evidence type="ECO:0000256" key="8">
    <source>
        <dbReference type="ARBA" id="ARBA00023098"/>
    </source>
</evidence>